<name>L7VE57_MYCL1</name>
<comment type="similarity">
    <text evidence="3 7">Belongs to the FPP/GGPP synthase family.</text>
</comment>
<dbReference type="InterPro" id="IPR000092">
    <property type="entry name" value="Polyprenyl_synt"/>
</dbReference>
<dbReference type="PANTHER" id="PTHR12001">
    <property type="entry name" value="GERANYLGERANYL PYROPHOSPHATE SYNTHASE"/>
    <property type="match status" value="1"/>
</dbReference>
<dbReference type="PATRIC" id="fig|459424.11.peg.5188"/>
<dbReference type="KEGG" id="mli:MULP_05037"/>
<comment type="cofactor">
    <cofactor evidence="1">
        <name>Mg(2+)</name>
        <dbReference type="ChEBI" id="CHEBI:18420"/>
    </cofactor>
</comment>
<dbReference type="PANTHER" id="PTHR12001:SF85">
    <property type="entry name" value="SHORT CHAIN ISOPRENYL DIPHOSPHATE SYNTHASE"/>
    <property type="match status" value="1"/>
</dbReference>
<evidence type="ECO:0000256" key="8">
    <source>
        <dbReference type="SAM" id="MobiDB-lite"/>
    </source>
</evidence>
<evidence type="ECO:0000256" key="6">
    <source>
        <dbReference type="ARBA" id="ARBA00022842"/>
    </source>
</evidence>
<keyword evidence="6" id="KW-0460">Magnesium</keyword>
<keyword evidence="10" id="KW-1185">Reference proteome</keyword>
<dbReference type="EC" id="2.5.1.-" evidence="9"/>
<dbReference type="GO" id="GO:0008299">
    <property type="term" value="P:isoprenoid biosynthetic process"/>
    <property type="evidence" value="ECO:0007669"/>
    <property type="project" value="InterPro"/>
</dbReference>
<dbReference type="PROSITE" id="PS00723">
    <property type="entry name" value="POLYPRENYL_SYNTHASE_1"/>
    <property type="match status" value="1"/>
</dbReference>
<evidence type="ECO:0000313" key="10">
    <source>
        <dbReference type="Proteomes" id="UP000011157"/>
    </source>
</evidence>
<evidence type="ECO:0000256" key="2">
    <source>
        <dbReference type="ARBA" id="ARBA00005128"/>
    </source>
</evidence>
<evidence type="ECO:0000256" key="7">
    <source>
        <dbReference type="RuleBase" id="RU004466"/>
    </source>
</evidence>
<dbReference type="Pfam" id="PF00348">
    <property type="entry name" value="polyprenyl_synt"/>
    <property type="match status" value="1"/>
</dbReference>
<evidence type="ECO:0000313" key="9">
    <source>
        <dbReference type="EMBL" id="AGC64507.1"/>
    </source>
</evidence>
<dbReference type="GO" id="GO:0004659">
    <property type="term" value="F:prenyltransferase activity"/>
    <property type="evidence" value="ECO:0007669"/>
    <property type="project" value="InterPro"/>
</dbReference>
<dbReference type="SFLD" id="SFLDS00005">
    <property type="entry name" value="Isoprenoid_Synthase_Type_I"/>
    <property type="match status" value="1"/>
</dbReference>
<gene>
    <name evidence="9" type="primary">crtE</name>
    <name evidence="9" type="ordered locus">MULP_05037</name>
</gene>
<dbReference type="EMBL" id="CP003899">
    <property type="protein sequence ID" value="AGC64507.1"/>
    <property type="molecule type" value="Genomic_DNA"/>
</dbReference>
<keyword evidence="5" id="KW-0479">Metal-binding</keyword>
<proteinExistence type="inferred from homology"/>
<sequence>MSSSAHGQRLSEPDEMVSTRQRPTLSLATAVDSPDSGRMASTGDAVSLGDADWRSRLRTAALAQIADFVSDRSASALGGSGWEVAGDILLRFVSEGKCLRSTFMYLGWLCGAGPNNAALSAAASLELLHAFALLQDDVMDQSPQRRGSPAVHVQLARCHQRRGLSGAAARFGESAAVLLGDICLVWAEQMLRESGVEDRRLRQVWPRYDAMRIELAVGQLCDLSNDIRNLPTLDAVLDVARRKSGNYTVRRPLEMGAAMADCDERTLEQLARYGDAVGEAFQLRDDMLGVFGTPAITGKPSGDDLRERKATSVVVAAYEMADPPTRRQLHELMHRAELDDAAVDHCKRLITATGAVQRIEDMIDRRVDRVRTLLADMTIGQQTRAALGDLAAACVQRST</sequence>
<evidence type="ECO:0000256" key="4">
    <source>
        <dbReference type="ARBA" id="ARBA00022679"/>
    </source>
</evidence>
<dbReference type="PROSITE" id="PS00444">
    <property type="entry name" value="POLYPRENYL_SYNTHASE_2"/>
    <property type="match status" value="1"/>
</dbReference>
<dbReference type="InterPro" id="IPR033749">
    <property type="entry name" value="Polyprenyl_synt_CS"/>
</dbReference>
<comment type="pathway">
    <text evidence="2">Isoprenoid biosynthesis.</text>
</comment>
<dbReference type="CDD" id="cd00685">
    <property type="entry name" value="Trans_IPPS_HT"/>
    <property type="match status" value="1"/>
</dbReference>
<dbReference type="Gene3D" id="1.10.600.10">
    <property type="entry name" value="Farnesyl Diphosphate Synthase"/>
    <property type="match status" value="1"/>
</dbReference>
<protein>
    <submittedName>
        <fullName evidence="9">Geranylgeranyl pyrophosphate synthase CrtE</fullName>
        <ecNumber evidence="9">2.5.1.-</ecNumber>
    </submittedName>
</protein>
<dbReference type="GO" id="GO:0046872">
    <property type="term" value="F:metal ion binding"/>
    <property type="evidence" value="ECO:0007669"/>
    <property type="project" value="UniProtKB-KW"/>
</dbReference>
<reference evidence="9 10" key="1">
    <citation type="journal article" date="2013" name="J. Bacteriol.">
        <title>Complete Genome Sequence of the Frog Pathogen Mycobacterium ulcerans Ecovar Liflandii.</title>
        <authorList>
            <person name="Tobias N.J."/>
            <person name="Doig K.D."/>
            <person name="Medema M.H."/>
            <person name="Chen H."/>
            <person name="Haring V."/>
            <person name="Moore R."/>
            <person name="Seemann T."/>
            <person name="Stinear T.P."/>
        </authorList>
    </citation>
    <scope>NUCLEOTIDE SEQUENCE [LARGE SCALE GENOMIC DNA]</scope>
    <source>
        <strain evidence="9 10">128FXT</strain>
    </source>
</reference>
<accession>L7VE57</accession>
<organism evidence="9 10">
    <name type="scientific">Mycobacterium liflandii (strain 128FXT)</name>
    <dbReference type="NCBI Taxonomy" id="459424"/>
    <lineage>
        <taxon>Bacteria</taxon>
        <taxon>Bacillati</taxon>
        <taxon>Actinomycetota</taxon>
        <taxon>Actinomycetes</taxon>
        <taxon>Mycobacteriales</taxon>
        <taxon>Mycobacteriaceae</taxon>
        <taxon>Mycobacterium</taxon>
        <taxon>Mycobacterium ulcerans group</taxon>
    </lineage>
</organism>
<evidence type="ECO:0000256" key="3">
    <source>
        <dbReference type="ARBA" id="ARBA00006706"/>
    </source>
</evidence>
<evidence type="ECO:0000256" key="1">
    <source>
        <dbReference type="ARBA" id="ARBA00001946"/>
    </source>
</evidence>
<evidence type="ECO:0000256" key="5">
    <source>
        <dbReference type="ARBA" id="ARBA00022723"/>
    </source>
</evidence>
<feature type="region of interest" description="Disordered" evidence="8">
    <location>
        <begin position="1"/>
        <end position="23"/>
    </location>
</feature>
<dbReference type="AlphaFoldDB" id="L7VE57"/>
<keyword evidence="4 7" id="KW-0808">Transferase</keyword>
<dbReference type="HOGENOM" id="CLU_014015_2_1_11"/>
<dbReference type="SUPFAM" id="SSF48576">
    <property type="entry name" value="Terpenoid synthases"/>
    <property type="match status" value="1"/>
</dbReference>
<dbReference type="Proteomes" id="UP000011157">
    <property type="component" value="Chromosome"/>
</dbReference>
<dbReference type="InterPro" id="IPR008949">
    <property type="entry name" value="Isoprenoid_synthase_dom_sf"/>
</dbReference>